<evidence type="ECO:0000256" key="1">
    <source>
        <dbReference type="ARBA" id="ARBA00005952"/>
    </source>
</evidence>
<keyword evidence="11" id="KW-1185">Reference proteome</keyword>
<dbReference type="Proteomes" id="UP000183174">
    <property type="component" value="Unassembled WGS sequence"/>
</dbReference>
<dbReference type="Pfam" id="PF01029">
    <property type="entry name" value="NusB"/>
    <property type="match status" value="1"/>
</dbReference>
<gene>
    <name evidence="6" type="primary">nusB</name>
    <name evidence="8" type="ORF">ABH992_007001</name>
    <name evidence="9" type="ORF">GA0061099_1005599</name>
</gene>
<dbReference type="NCBIfam" id="TIGR01951">
    <property type="entry name" value="nusB"/>
    <property type="match status" value="1"/>
</dbReference>
<comment type="function">
    <text evidence="6">Involved in transcription antitermination. Required for transcription of ribosomal RNA (rRNA) genes. Binds specifically to the boxA antiterminator sequence of the ribosomal RNA (rrn) operons.</text>
</comment>
<evidence type="ECO:0000313" key="8">
    <source>
        <dbReference type="EMBL" id="MEY9474602.1"/>
    </source>
</evidence>
<evidence type="ECO:0000256" key="3">
    <source>
        <dbReference type="ARBA" id="ARBA00022884"/>
    </source>
</evidence>
<evidence type="ECO:0000256" key="4">
    <source>
        <dbReference type="ARBA" id="ARBA00023015"/>
    </source>
</evidence>
<keyword evidence="2 6" id="KW-0889">Transcription antitermination</keyword>
<evidence type="ECO:0000313" key="9">
    <source>
        <dbReference type="EMBL" id="SCB37233.1"/>
    </source>
</evidence>
<dbReference type="InterPro" id="IPR011605">
    <property type="entry name" value="NusB_fam"/>
</dbReference>
<feature type="domain" description="NusB/RsmB/TIM44" evidence="7">
    <location>
        <begin position="43"/>
        <end position="175"/>
    </location>
</feature>
<keyword evidence="3 6" id="KW-0694">RNA-binding</keyword>
<evidence type="ECO:0000256" key="5">
    <source>
        <dbReference type="ARBA" id="ARBA00023163"/>
    </source>
</evidence>
<reference evidence="9 10" key="1">
    <citation type="submission" date="2016-08" db="EMBL/GenBank/DDBJ databases">
        <authorList>
            <person name="Seilhamer J.J."/>
        </authorList>
    </citation>
    <scope>NUCLEOTIDE SEQUENCE [LARGE SCALE GENOMIC DNA]</scope>
    <source>
        <strain evidence="9 10">CCBAU 10071</strain>
    </source>
</reference>
<reference evidence="8 11" key="2">
    <citation type="submission" date="2024-07" db="EMBL/GenBank/DDBJ databases">
        <title>Genomic Encyclopedia of Type Strains, Phase V (KMG-V): Genome sequencing to study the core and pangenomes of soil and plant-associated prokaryotes.</title>
        <authorList>
            <person name="Whitman W."/>
        </authorList>
    </citation>
    <scope>NUCLEOTIDE SEQUENCE [LARGE SCALE GENOMIC DNA]</scope>
    <source>
        <strain evidence="8 11">USDA 222</strain>
    </source>
</reference>
<dbReference type="EMBL" id="FMAE01000005">
    <property type="protein sequence ID" value="SCB37233.1"/>
    <property type="molecule type" value="Genomic_DNA"/>
</dbReference>
<dbReference type="GO" id="GO:0003723">
    <property type="term" value="F:RNA binding"/>
    <property type="evidence" value="ECO:0007669"/>
    <property type="project" value="UniProtKB-UniRule"/>
</dbReference>
<sequence>MPRAPRLRCCALNAAWRGPEAMADNTKKPTGVVEKKANRRGAARLAAVQALYQMDIAGAGINDIFAEFESHWLGNEVEGETYLPAEAAFFRDVVSGVVRDQKKLDPLIDEALSKGWPLKRIEAILRAVLRAGAYELQHRKDVPGRVVVSEYVDVANAFVDREETGMVNAVLDQIGRQFRGDEFGRG</sequence>
<dbReference type="PANTHER" id="PTHR11078:SF3">
    <property type="entry name" value="ANTITERMINATION NUSB DOMAIN-CONTAINING PROTEIN"/>
    <property type="match status" value="1"/>
</dbReference>
<dbReference type="InterPro" id="IPR035926">
    <property type="entry name" value="NusB-like_sf"/>
</dbReference>
<evidence type="ECO:0000259" key="7">
    <source>
        <dbReference type="Pfam" id="PF01029"/>
    </source>
</evidence>
<dbReference type="EMBL" id="JBGBZN010000002">
    <property type="protein sequence ID" value="MEY9474602.1"/>
    <property type="molecule type" value="Genomic_DNA"/>
</dbReference>
<dbReference type="InterPro" id="IPR006027">
    <property type="entry name" value="NusB_RsmB_TIM44"/>
</dbReference>
<dbReference type="GO" id="GO:0006353">
    <property type="term" value="P:DNA-templated transcription termination"/>
    <property type="evidence" value="ECO:0007669"/>
    <property type="project" value="UniProtKB-UniRule"/>
</dbReference>
<dbReference type="Proteomes" id="UP001565474">
    <property type="component" value="Unassembled WGS sequence"/>
</dbReference>
<dbReference type="PANTHER" id="PTHR11078">
    <property type="entry name" value="N UTILIZATION SUBSTANCE PROTEIN B-RELATED"/>
    <property type="match status" value="1"/>
</dbReference>
<dbReference type="GO" id="GO:0031564">
    <property type="term" value="P:transcription antitermination"/>
    <property type="evidence" value="ECO:0007669"/>
    <property type="project" value="UniProtKB-KW"/>
</dbReference>
<evidence type="ECO:0000256" key="2">
    <source>
        <dbReference type="ARBA" id="ARBA00022814"/>
    </source>
</evidence>
<keyword evidence="4 6" id="KW-0805">Transcription regulation</keyword>
<dbReference type="Gene3D" id="1.10.940.10">
    <property type="entry name" value="NusB-like"/>
    <property type="match status" value="1"/>
</dbReference>
<dbReference type="SUPFAM" id="SSF48013">
    <property type="entry name" value="NusB-like"/>
    <property type="match status" value="1"/>
</dbReference>
<evidence type="ECO:0000256" key="6">
    <source>
        <dbReference type="HAMAP-Rule" id="MF_00073"/>
    </source>
</evidence>
<keyword evidence="5 6" id="KW-0804">Transcription</keyword>
<accession>A0A1C3WBB3</accession>
<dbReference type="AlphaFoldDB" id="A0A1C3WBB3"/>
<organism evidence="9 10">
    <name type="scientific">Bradyrhizobium yuanmingense</name>
    <dbReference type="NCBI Taxonomy" id="108015"/>
    <lineage>
        <taxon>Bacteria</taxon>
        <taxon>Pseudomonadati</taxon>
        <taxon>Pseudomonadota</taxon>
        <taxon>Alphaproteobacteria</taxon>
        <taxon>Hyphomicrobiales</taxon>
        <taxon>Nitrobacteraceae</taxon>
        <taxon>Bradyrhizobium</taxon>
    </lineage>
</organism>
<dbReference type="HAMAP" id="MF_00073">
    <property type="entry name" value="NusB"/>
    <property type="match status" value="1"/>
</dbReference>
<evidence type="ECO:0000313" key="10">
    <source>
        <dbReference type="Proteomes" id="UP000183174"/>
    </source>
</evidence>
<protein>
    <recommendedName>
        <fullName evidence="6">Transcription antitermination protein NusB</fullName>
    </recommendedName>
    <alternativeName>
        <fullName evidence="6">Antitermination factor NusB</fullName>
    </alternativeName>
</protein>
<evidence type="ECO:0000313" key="11">
    <source>
        <dbReference type="Proteomes" id="UP001565474"/>
    </source>
</evidence>
<proteinExistence type="inferred from homology"/>
<dbReference type="GO" id="GO:0005829">
    <property type="term" value="C:cytosol"/>
    <property type="evidence" value="ECO:0007669"/>
    <property type="project" value="TreeGrafter"/>
</dbReference>
<name>A0A1C3WBB3_9BRAD</name>
<comment type="similarity">
    <text evidence="1 6">Belongs to the NusB family.</text>
</comment>